<feature type="domain" description="Transposase IS4-like" evidence="1">
    <location>
        <begin position="3"/>
        <end position="152"/>
    </location>
</feature>
<evidence type="ECO:0000259" key="1">
    <source>
        <dbReference type="Pfam" id="PF01609"/>
    </source>
</evidence>
<dbReference type="RefSeq" id="WP_246278381.1">
    <property type="nucleotide sequence ID" value="NZ_BLPG01000001.1"/>
</dbReference>
<evidence type="ECO:0000313" key="3">
    <source>
        <dbReference type="Proteomes" id="UP000482960"/>
    </source>
</evidence>
<dbReference type="PANTHER" id="PTHR33258:SF1">
    <property type="entry name" value="TRANSPOSASE INSL FOR INSERTION SEQUENCE ELEMENT IS186A-RELATED"/>
    <property type="match status" value="1"/>
</dbReference>
<evidence type="ECO:0000313" key="2">
    <source>
        <dbReference type="EMBL" id="GFJ94552.1"/>
    </source>
</evidence>
<dbReference type="Proteomes" id="UP000482960">
    <property type="component" value="Unassembled WGS sequence"/>
</dbReference>
<dbReference type="GO" id="GO:0003677">
    <property type="term" value="F:DNA binding"/>
    <property type="evidence" value="ECO:0007669"/>
    <property type="project" value="InterPro"/>
</dbReference>
<dbReference type="GO" id="GO:0004803">
    <property type="term" value="F:transposase activity"/>
    <property type="evidence" value="ECO:0007669"/>
    <property type="project" value="InterPro"/>
</dbReference>
<accession>A0A6V8LBH5</accession>
<comment type="caution">
    <text evidence="2">The sequence shown here is derived from an EMBL/GenBank/DDBJ whole genome shotgun (WGS) entry which is preliminary data.</text>
</comment>
<dbReference type="Pfam" id="PF01609">
    <property type="entry name" value="DDE_Tnp_1"/>
    <property type="match status" value="1"/>
</dbReference>
<reference evidence="2 3" key="1">
    <citation type="submission" date="2020-03" db="EMBL/GenBank/DDBJ databases">
        <title>Whole genome shotgun sequence of Phytohabitans rumicis NBRC 108638.</title>
        <authorList>
            <person name="Komaki H."/>
            <person name="Tamura T."/>
        </authorList>
    </citation>
    <scope>NUCLEOTIDE SEQUENCE [LARGE SCALE GENOMIC DNA]</scope>
    <source>
        <strain evidence="2 3">NBRC 108638</strain>
    </source>
</reference>
<keyword evidence="3" id="KW-1185">Reference proteome</keyword>
<protein>
    <recommendedName>
        <fullName evidence="1">Transposase IS4-like domain-containing protein</fullName>
    </recommendedName>
</protein>
<dbReference type="AlphaFoldDB" id="A0A6V8LBH5"/>
<organism evidence="2 3">
    <name type="scientific">Phytohabitans rumicis</name>
    <dbReference type="NCBI Taxonomy" id="1076125"/>
    <lineage>
        <taxon>Bacteria</taxon>
        <taxon>Bacillati</taxon>
        <taxon>Actinomycetota</taxon>
        <taxon>Actinomycetes</taxon>
        <taxon>Micromonosporales</taxon>
        <taxon>Micromonosporaceae</taxon>
    </lineage>
</organism>
<dbReference type="SUPFAM" id="SSF53098">
    <property type="entry name" value="Ribonuclease H-like"/>
    <property type="match status" value="1"/>
</dbReference>
<reference evidence="2 3" key="2">
    <citation type="submission" date="2020-03" db="EMBL/GenBank/DDBJ databases">
        <authorList>
            <person name="Ichikawa N."/>
            <person name="Kimura A."/>
            <person name="Kitahashi Y."/>
            <person name="Uohara A."/>
        </authorList>
    </citation>
    <scope>NUCLEOTIDE SEQUENCE [LARGE SCALE GENOMIC DNA]</scope>
    <source>
        <strain evidence="2 3">NBRC 108638</strain>
    </source>
</reference>
<proteinExistence type="predicted"/>
<dbReference type="PANTHER" id="PTHR33258">
    <property type="entry name" value="TRANSPOSASE INSL FOR INSERTION SEQUENCE ELEMENT IS186A-RELATED"/>
    <property type="match status" value="1"/>
</dbReference>
<dbReference type="GO" id="GO:0006313">
    <property type="term" value="P:DNA transposition"/>
    <property type="evidence" value="ECO:0007669"/>
    <property type="project" value="InterPro"/>
</dbReference>
<dbReference type="InterPro" id="IPR002559">
    <property type="entry name" value="Transposase_11"/>
</dbReference>
<dbReference type="InterPro" id="IPR012337">
    <property type="entry name" value="RNaseH-like_sf"/>
</dbReference>
<name>A0A6V8LBH5_9ACTN</name>
<gene>
    <name evidence="2" type="ORF">Prum_081940</name>
</gene>
<dbReference type="EMBL" id="BLPG01000001">
    <property type="protein sequence ID" value="GFJ94552.1"/>
    <property type="molecule type" value="Genomic_DNA"/>
</dbReference>
<sequence length="259" mass="28861">MPYAKRLVASLRPSMVVLLDRAFGAADLIEAIAQARAYLVVRVKDNRKLPVIQRLPDGSYLSVIGQLRVRVVECQIHVQTTAGRATTMYRLVTTLIEHHHYPAFDLVRLYHERWEVETAFLELKSTILGGRVLRARTPAGVRQEVYALLVTYQAIRLAMADATDTQPDLDPDRACFTTALSAARDLVVQAANAITGAVIDLVGAIGRRVLANLMPERRTRRAPRIVKRAISKYNAKGPNIDRKTYQATISIDILVPQSP</sequence>